<evidence type="ECO:0000313" key="5">
    <source>
        <dbReference type="EMBL" id="KAK0533031.1"/>
    </source>
</evidence>
<dbReference type="AlphaFoldDB" id="A0AAN6GC34"/>
<evidence type="ECO:0000259" key="4">
    <source>
        <dbReference type="Pfam" id="PF08698"/>
    </source>
</evidence>
<keyword evidence="6" id="KW-1185">Reference proteome</keyword>
<feature type="region of interest" description="Disordered" evidence="3">
    <location>
        <begin position="27"/>
        <end position="153"/>
    </location>
</feature>
<feature type="compositionally biased region" description="Low complexity" evidence="3">
    <location>
        <begin position="27"/>
        <end position="43"/>
    </location>
</feature>
<feature type="compositionally biased region" description="Polar residues" evidence="3">
    <location>
        <begin position="103"/>
        <end position="118"/>
    </location>
</feature>
<reference evidence="5" key="1">
    <citation type="journal article" date="2023" name="PhytoFront">
        <title>Draft Genome Resources of Seven Strains of Tilletia horrida, Causal Agent of Kernel Smut of Rice.</title>
        <authorList>
            <person name="Khanal S."/>
            <person name="Antony Babu S."/>
            <person name="Zhou X.G."/>
        </authorList>
    </citation>
    <scope>NUCLEOTIDE SEQUENCE</scope>
    <source>
        <strain evidence="5">TX3</strain>
    </source>
</reference>
<dbReference type="EMBL" id="JAPDMQ010000146">
    <property type="protein sequence ID" value="KAK0533031.1"/>
    <property type="molecule type" value="Genomic_DNA"/>
</dbReference>
<dbReference type="InterPro" id="IPR014810">
    <property type="entry name" value="Fcf2_C"/>
</dbReference>
<evidence type="ECO:0000313" key="6">
    <source>
        <dbReference type="Proteomes" id="UP001176521"/>
    </source>
</evidence>
<proteinExistence type="predicted"/>
<comment type="subcellular location">
    <subcellularLocation>
        <location evidence="1">Nucleus</location>
        <location evidence="1">Nucleolus</location>
    </subcellularLocation>
</comment>
<feature type="compositionally biased region" description="Acidic residues" evidence="3">
    <location>
        <begin position="59"/>
        <end position="77"/>
    </location>
</feature>
<feature type="compositionally biased region" description="Basic and acidic residues" evidence="3">
    <location>
        <begin position="307"/>
        <end position="319"/>
    </location>
</feature>
<dbReference type="PANTHER" id="PTHR21686:SF12">
    <property type="entry name" value="DEOXYNUCLEOTIDYLTRANSFERASE TERMINAL-INTERACTING PROTEIN 2"/>
    <property type="match status" value="1"/>
</dbReference>
<dbReference type="Pfam" id="PF08698">
    <property type="entry name" value="Fcf2"/>
    <property type="match status" value="1"/>
</dbReference>
<dbReference type="Proteomes" id="UP001176521">
    <property type="component" value="Unassembled WGS sequence"/>
</dbReference>
<organism evidence="5 6">
    <name type="scientific">Tilletia horrida</name>
    <dbReference type="NCBI Taxonomy" id="155126"/>
    <lineage>
        <taxon>Eukaryota</taxon>
        <taxon>Fungi</taxon>
        <taxon>Dikarya</taxon>
        <taxon>Basidiomycota</taxon>
        <taxon>Ustilaginomycotina</taxon>
        <taxon>Exobasidiomycetes</taxon>
        <taxon>Tilletiales</taxon>
        <taxon>Tilletiaceae</taxon>
        <taxon>Tilletia</taxon>
    </lineage>
</organism>
<dbReference type="PANTHER" id="PTHR21686">
    <property type="entry name" value="DEOXYNUCLEOTIDYLTRANSFERASE TERMINAL-INTERACTING PROTEIN 2"/>
    <property type="match status" value="1"/>
</dbReference>
<dbReference type="GO" id="GO:0005730">
    <property type="term" value="C:nucleolus"/>
    <property type="evidence" value="ECO:0007669"/>
    <property type="project" value="UniProtKB-SubCell"/>
</dbReference>
<name>A0AAN6GC34_9BASI</name>
<keyword evidence="2" id="KW-0539">Nucleus</keyword>
<protein>
    <submittedName>
        <fullName evidence="5">dTDP-fucopyranose mutase</fullName>
    </submittedName>
</protein>
<gene>
    <name evidence="5" type="primary">fcf2</name>
    <name evidence="5" type="ORF">OC842_003099</name>
</gene>
<dbReference type="GO" id="GO:0006396">
    <property type="term" value="P:RNA processing"/>
    <property type="evidence" value="ECO:0007669"/>
    <property type="project" value="TreeGrafter"/>
</dbReference>
<evidence type="ECO:0000256" key="3">
    <source>
        <dbReference type="SAM" id="MobiDB-lite"/>
    </source>
</evidence>
<dbReference type="InterPro" id="IPR039883">
    <property type="entry name" value="Fcf2/DNTTIP2"/>
</dbReference>
<feature type="domain" description="Fcf2 pre-rRNA processing C-terminal" evidence="4">
    <location>
        <begin position="209"/>
        <end position="292"/>
    </location>
</feature>
<dbReference type="GO" id="GO:0003723">
    <property type="term" value="F:RNA binding"/>
    <property type="evidence" value="ECO:0007669"/>
    <property type="project" value="TreeGrafter"/>
</dbReference>
<sequence length="327" mass="34514">MAALTATPTLPFADDPELAALLAASVQAHTAAAEASASKTSSSNPFAGDEQQDLITFGADDEDDDGGEDDEDEDEEPATAADRIARERSGKDDWQQIAKATLSGASSSRQPSTSNAQASADAAFDDLETGQGASAALSQRARKKAAKEARADSAGDAWFGMPRLIPTTSSASAPSNGAKLVDLTPAQRARALTAGHKNATVAADARSRTAAEIAREVQAIRLRNALDPKRFYRGARGDRAMALPEFAQIGTIVPDAHAPRQNLARSQRSINRGSVVEELLRDDTAKDYATRKFSELQDARGSWQAGKGEKRKGGPDGKKGGKKKQRK</sequence>
<accession>A0AAN6GC34</accession>
<evidence type="ECO:0000256" key="1">
    <source>
        <dbReference type="ARBA" id="ARBA00004604"/>
    </source>
</evidence>
<comment type="caution">
    <text evidence="5">The sequence shown here is derived from an EMBL/GenBank/DDBJ whole genome shotgun (WGS) entry which is preliminary data.</text>
</comment>
<feature type="compositionally biased region" description="Basic and acidic residues" evidence="3">
    <location>
        <begin position="83"/>
        <end position="94"/>
    </location>
</feature>
<evidence type="ECO:0000256" key="2">
    <source>
        <dbReference type="ARBA" id="ARBA00023242"/>
    </source>
</evidence>
<feature type="region of interest" description="Disordered" evidence="3">
    <location>
        <begin position="291"/>
        <end position="327"/>
    </location>
</feature>